<evidence type="ECO:0000313" key="2">
    <source>
        <dbReference type="Proteomes" id="UP000024284"/>
    </source>
</evidence>
<keyword evidence="2" id="KW-1185">Reference proteome</keyword>
<dbReference type="Gene3D" id="1.10.238.160">
    <property type="match status" value="1"/>
</dbReference>
<organism evidence="1 2">
    <name type="scientific">Sphingobium herbicidovorans (strain ATCC 700291 / DSM 11019 / CCUG 56400 / KCTC 2939 / LMG 18315 / NBRC 16415 / MH)</name>
    <name type="common">Sphingomonas herbicidovorans</name>
    <dbReference type="NCBI Taxonomy" id="1219045"/>
    <lineage>
        <taxon>Bacteria</taxon>
        <taxon>Pseudomonadati</taxon>
        <taxon>Pseudomonadota</taxon>
        <taxon>Alphaproteobacteria</taxon>
        <taxon>Sphingomonadales</taxon>
        <taxon>Sphingomonadaceae</taxon>
        <taxon>Sphingobium</taxon>
    </lineage>
</organism>
<comment type="caution">
    <text evidence="1">The sequence shown here is derived from an EMBL/GenBank/DDBJ whole genome shotgun (WGS) entry which is preliminary data.</text>
</comment>
<gene>
    <name evidence="1" type="ORF">BV98_000120</name>
</gene>
<dbReference type="RefSeq" id="WP_197053189.1">
    <property type="nucleotide sequence ID" value="NZ_BCZD01000001.1"/>
</dbReference>
<dbReference type="Proteomes" id="UP000024284">
    <property type="component" value="Unassembled WGS sequence"/>
</dbReference>
<dbReference type="AlphaFoldDB" id="A0A086PEQ3"/>
<sequence length="69" mass="8119">MCILEETEFWPLRKVLQRVGLSKTEIYRRIAENRFPTGRSYGDGGKKKFWLSTEIKAWQDAVLRSNDKA</sequence>
<reference evidence="1" key="1">
    <citation type="submission" date="2014-08" db="EMBL/GenBank/DDBJ databases">
        <title>Draft genome sequences of Sphingobium herbicidovorans.</title>
        <authorList>
            <person name="Gan H.M."/>
            <person name="Gan H.Y."/>
            <person name="Savka M.A."/>
        </authorList>
    </citation>
    <scope>NUCLEOTIDE SEQUENCE [LARGE SCALE GENOMIC DNA]</scope>
    <source>
        <strain evidence="1">NBRC 16415</strain>
    </source>
</reference>
<dbReference type="InterPro" id="IPR010260">
    <property type="entry name" value="AlpA"/>
</dbReference>
<dbReference type="EMBL" id="JFZA02000001">
    <property type="protein sequence ID" value="KFG91871.1"/>
    <property type="molecule type" value="Genomic_DNA"/>
</dbReference>
<dbReference type="Pfam" id="PF05930">
    <property type="entry name" value="Phage_AlpA"/>
    <property type="match status" value="1"/>
</dbReference>
<accession>A0A086PEQ3</accession>
<dbReference type="STRING" id="76947.GCA_002080435_00900"/>
<name>A0A086PEQ3_SPHHM</name>
<evidence type="ECO:0000313" key="1">
    <source>
        <dbReference type="EMBL" id="KFG91871.1"/>
    </source>
</evidence>
<proteinExistence type="predicted"/>
<protein>
    <submittedName>
        <fullName evidence="1">Transcriptional regulator</fullName>
    </submittedName>
</protein>